<dbReference type="Gene3D" id="3.40.50.720">
    <property type="entry name" value="NAD(P)-binding Rossmann-like Domain"/>
    <property type="match status" value="1"/>
</dbReference>
<organism evidence="2 3">
    <name type="scientific">Pseudomonas luteola</name>
    <dbReference type="NCBI Taxonomy" id="47886"/>
    <lineage>
        <taxon>Bacteria</taxon>
        <taxon>Pseudomonadati</taxon>
        <taxon>Pseudomonadota</taxon>
        <taxon>Gammaproteobacteria</taxon>
        <taxon>Pseudomonadales</taxon>
        <taxon>Pseudomonadaceae</taxon>
        <taxon>Pseudomonas</taxon>
    </lineage>
</organism>
<dbReference type="InterPro" id="IPR016040">
    <property type="entry name" value="NAD(P)-bd_dom"/>
</dbReference>
<dbReference type="Pfam" id="PF16363">
    <property type="entry name" value="GDP_Man_Dehyd"/>
    <property type="match status" value="1"/>
</dbReference>
<gene>
    <name evidence="2" type="ORF">I5Q09_04865</name>
</gene>
<dbReference type="Proteomes" id="UP000638986">
    <property type="component" value="Unassembled WGS sequence"/>
</dbReference>
<evidence type="ECO:0000259" key="1">
    <source>
        <dbReference type="Pfam" id="PF16363"/>
    </source>
</evidence>
<dbReference type="PANTHER" id="PTHR43000">
    <property type="entry name" value="DTDP-D-GLUCOSE 4,6-DEHYDRATASE-RELATED"/>
    <property type="match status" value="1"/>
</dbReference>
<reference evidence="2 3" key="1">
    <citation type="submission" date="2020-11" db="EMBL/GenBank/DDBJ databases">
        <title>Enhanced detection system for hospital associated transmission using whole genome sequencing surveillance.</title>
        <authorList>
            <person name="Harrison L.H."/>
            <person name="Van Tyne D."/>
            <person name="Marsh J.W."/>
            <person name="Griffith M.P."/>
            <person name="Snyder D.J."/>
            <person name="Cooper V.S."/>
            <person name="Mustapha M."/>
        </authorList>
    </citation>
    <scope>NUCLEOTIDE SEQUENCE [LARGE SCALE GENOMIC DNA]</scope>
    <source>
        <strain evidence="2 3">PSB00013</strain>
    </source>
</reference>
<feature type="domain" description="NAD(P)-binding" evidence="1">
    <location>
        <begin position="10"/>
        <end position="309"/>
    </location>
</feature>
<sequence length="330" mass="35703">MPEMAYEAIMVTGASGFVGRHLLRALSQAFPKARLHATSRHVHEDMTDAEWHVLDVTDTDATRLLLDVVRPTALINLAAYASVAGSFSQPNACWEVNLQGTLNLLQASAAQKLPPVFLQVGSGDMYGASFKHYAHVDELIALHPLNPYSASKAAADLAAAQFAATSKLHVIRARPFNHSGAGQSKGYVLTDFASQIANIEVGLQPPVIRVGDLSAKRDFLPVTEVVRAYIELLRHADQVPSGTAVNIASGKPVAIEKLLGHLVTTAQCKIEVEIDPARLRPSDIPCASGDTSLLERLTSWKPSCDHHELAVSVLEDWRLRVKKDRSGSSQ</sequence>
<proteinExistence type="predicted"/>
<evidence type="ECO:0000313" key="2">
    <source>
        <dbReference type="EMBL" id="MBH3438013.1"/>
    </source>
</evidence>
<dbReference type="Gene3D" id="3.90.25.10">
    <property type="entry name" value="UDP-galactose 4-epimerase, domain 1"/>
    <property type="match status" value="1"/>
</dbReference>
<protein>
    <submittedName>
        <fullName evidence="2">GDP-mannose 4,6-dehydratase</fullName>
    </submittedName>
</protein>
<dbReference type="InterPro" id="IPR036291">
    <property type="entry name" value="NAD(P)-bd_dom_sf"/>
</dbReference>
<comment type="caution">
    <text evidence="2">The sequence shown here is derived from an EMBL/GenBank/DDBJ whole genome shotgun (WGS) entry which is preliminary data.</text>
</comment>
<dbReference type="SUPFAM" id="SSF51735">
    <property type="entry name" value="NAD(P)-binding Rossmann-fold domains"/>
    <property type="match status" value="1"/>
</dbReference>
<name>A0ABS0MMR5_PSELU</name>
<dbReference type="EMBL" id="JADTXM010000003">
    <property type="protein sequence ID" value="MBH3438013.1"/>
    <property type="molecule type" value="Genomic_DNA"/>
</dbReference>
<evidence type="ECO:0000313" key="3">
    <source>
        <dbReference type="Proteomes" id="UP000638986"/>
    </source>
</evidence>
<accession>A0ABS0MMR5</accession>